<organism evidence="1 2">
    <name type="scientific">Murinocardiopsis flavida</name>
    <dbReference type="NCBI Taxonomy" id="645275"/>
    <lineage>
        <taxon>Bacteria</taxon>
        <taxon>Bacillati</taxon>
        <taxon>Actinomycetota</taxon>
        <taxon>Actinomycetes</taxon>
        <taxon>Streptosporangiales</taxon>
        <taxon>Nocardiopsidaceae</taxon>
        <taxon>Murinocardiopsis</taxon>
    </lineage>
</organism>
<evidence type="ECO:0000313" key="1">
    <source>
        <dbReference type="EMBL" id="PSK89145.1"/>
    </source>
</evidence>
<dbReference type="InterPro" id="IPR021530">
    <property type="entry name" value="AllH-like"/>
</dbReference>
<sequence length="323" mass="32156">MPGTPPGTDPVPAPRAPGVLAPEALDHRGRRAAAPRYAHIAAAPAALYKIVSGPMRPSRMLGVTRAAVYLEVEGTYPAVVIAILARDSARLPNGMVLTDPLSVGPFADVAGTTSVCVGRCSVELDAPAGPLTVRVGRWWRPTRPRPTAPPHDPAASVRELGALLRGVAGGLGPGSLGLLGAAVLGPPPTAAAAAHRAAAGLVGAGPGLTPSGDDLLSGFLLAARHFGPPERLTALTAAATLRAETSTTTLSAALLRHAARGDGTPQTTGVLDALSGHGPLRPALSALRALGHTSGDDLALGILAGATAALSPPPATAPPRSTA</sequence>
<dbReference type="AlphaFoldDB" id="A0A2P8CW15"/>
<reference evidence="1 2" key="1">
    <citation type="submission" date="2018-03" db="EMBL/GenBank/DDBJ databases">
        <title>Genomic Encyclopedia of Archaeal and Bacterial Type Strains, Phase II (KMG-II): from individual species to whole genera.</title>
        <authorList>
            <person name="Goeker M."/>
        </authorList>
    </citation>
    <scope>NUCLEOTIDE SEQUENCE [LARGE SCALE GENOMIC DNA]</scope>
    <source>
        <strain evidence="1 2">DSM 45312</strain>
    </source>
</reference>
<evidence type="ECO:0000313" key="2">
    <source>
        <dbReference type="Proteomes" id="UP000240542"/>
    </source>
</evidence>
<dbReference type="OrthoDB" id="4933449at2"/>
<accession>A0A2P8CW15</accession>
<protein>
    <submittedName>
        <fullName evidence="1">Uncharacterized protein DUF2877</fullName>
    </submittedName>
</protein>
<proteinExistence type="predicted"/>
<dbReference type="EMBL" id="PYGA01000027">
    <property type="protein sequence ID" value="PSK89145.1"/>
    <property type="molecule type" value="Genomic_DNA"/>
</dbReference>
<dbReference type="Pfam" id="PF11392">
    <property type="entry name" value="AllH"/>
    <property type="match status" value="1"/>
</dbReference>
<dbReference type="Proteomes" id="UP000240542">
    <property type="component" value="Unassembled WGS sequence"/>
</dbReference>
<gene>
    <name evidence="1" type="ORF">CLV63_12718</name>
</gene>
<comment type="caution">
    <text evidence="1">The sequence shown here is derived from an EMBL/GenBank/DDBJ whole genome shotgun (WGS) entry which is preliminary data.</text>
</comment>
<keyword evidence="2" id="KW-1185">Reference proteome</keyword>
<name>A0A2P8CW15_9ACTN</name>